<proteinExistence type="predicted"/>
<dbReference type="OrthoDB" id="5835755at2759"/>
<feature type="coiled-coil region" evidence="2">
    <location>
        <begin position="582"/>
        <end position="765"/>
    </location>
</feature>
<feature type="region of interest" description="Disordered" evidence="3">
    <location>
        <begin position="2265"/>
        <end position="2329"/>
    </location>
</feature>
<dbReference type="InterPro" id="IPR055167">
    <property type="entry name" value="Rootletin-like_CC"/>
</dbReference>
<feature type="coiled-coil region" evidence="2">
    <location>
        <begin position="1596"/>
        <end position="1735"/>
    </location>
</feature>
<feature type="compositionally biased region" description="Basic and acidic residues" evidence="3">
    <location>
        <begin position="116"/>
        <end position="126"/>
    </location>
</feature>
<feature type="region of interest" description="Disordered" evidence="3">
    <location>
        <begin position="32"/>
        <end position="54"/>
    </location>
</feature>
<feature type="compositionally biased region" description="Basic and acidic residues" evidence="3">
    <location>
        <begin position="82"/>
        <end position="109"/>
    </location>
</feature>
<dbReference type="Gene3D" id="1.10.287.1490">
    <property type="match status" value="3"/>
</dbReference>
<evidence type="ECO:0000256" key="3">
    <source>
        <dbReference type="SAM" id="MobiDB-lite"/>
    </source>
</evidence>
<evidence type="ECO:0000259" key="4">
    <source>
        <dbReference type="Pfam" id="PF15035"/>
    </source>
</evidence>
<sequence length="2329" mass="271056">MIFSCGTSGSYLKGKLIVSDSITSDDVQCDYSSQSHRCSPVAPTSSSPSQSSSLVTRVEDIVPGKWTHISNRVSVRPLTPSETEHVFEQQRRQRQHCEADNRKGDDELRAPSSWRSRMDDHDETRSSIDAGSTIHIPSSDTIKDLIPESPAINMYAILKYDLFRDTSGENNYHHTSSFEDDLLDFDRGAAVTRLDRTQEDLNKVRQRIDNNVEQQKEYSEMMAALQNKVHEYRKHIAELEGKMVSARKRQADDSGFTILDSNMFQDTTNSFRDIEMWSPSRTRGGRTNMNIVVAGDPNANYEMIARLDEERRRADEYRIQWENEKIARERLEDENERLRREFDRCDREYRDKERTFVNRERNLAQYLSDEQKKMLDMWTELQRVRKQFSELKEQTERDLETQRNEFSRVIRSVSNITRNISIGGDQATSPTGPSLAALLTDLLKEGSHTATYDSTIIEAVKRYRDRTGTAAGDRSLIDELKLIRGTRGSEGDAELQKELMLKYEESIERNIELESKGDESQRKIADLEAELRRVKEKLNDSINALRKMHEISQDADRLTSGSQKRTRSLSPGKSPLPPSEALRSVRNALRSKDNDIQQLERKLKISESQVKEFMRKFETADDTRRRLEKQLADAKREISNQHKQVDELERNLRRIEDKLRASESERQATDKARKFLEEELAKLQASYQKSTIEDAQKIRDELDEQTTSIIEDHKNRINDLNKRIENLLRENNKLKSEMAPLKDRFRDMENEHNNALRRLEEKDSQIKYIEEIRRNIQRDLDDQRGRNDSLTTDHDRLTGDLDNALKSVHLAEQQLKELKGQRDDYQKQKDELSRQLFDIRHKYETDKKTIEDLNKNEGRFNDEIEKLKQTIDDYDRQVMLLRRHNDEFDTTIKNLQGKITQLENEIRSRNSECEKLNDLNQRLQKEKQEIMNQKHKADTDIQSLKETIRKLEQELEKLRNENKTLEVKEERARDAHNQQLSRANLLMKELDDSKHEIQQLTGILRKLHRKTDETESKEKRRKVMRSLYQVNSSETDRTVIDRTVDRYHDDLLSDLRIKEINDKWRMQLEKLENEKDNLDRRIRELEDELAQTGRGNERQENDMFELKRKHAVEIEKLRSEINALHDKHLSDLDEEKEQYAKAVENLKVVEEDLREKIRNLEKQLADALNRENDLERELRDSEAKITSLNNQNLKMRDDMEDLRNEMDKEVQKWKTDAYQVRSEAKALETTNTGLKAQLQAANDRTEHLNKTINDSTAKIRDLTTQVRRLEEELTDTKSNLIQKESDLESTANRLRSLEELYAQLQTDSNKWRSELDTVQRQNDVLKNANSNLESDSNRLKNRLKVAEDALKEMKNSLVHMKTERERLQNVYRDKTKQTDHLQQLSQQFDSKLQKLRQELQETSDKLIAADSERTALRNELAKLQQELKFGAEQMQRKTDEYQSTLDDLAHAHRVSEDGRLNALQELESRKYELSDLQSRLEGTEQRLIALQQDFVNADSERDALADALRRFQASATRVINLSRFHDVTDGEPRGAIESHEVDIPRDAGAPIDVQYPRSVPFPVSIDYTGTHTGAGGRVTATLNGTTTVNINEVVNVSQFEDTLQQLVGRIEKLELERNELRDALNRLRKKTSESHTTISRHETRYKTIEDNLNDIEEDKRALEARLSSAKQLLCSQEEALKQRDEERRQMKSKMVAAELQARGKEAQLRHLNEQLKNLRTDLDNAHADIRALRDKEESWDANRFQLEGKIREQDSHTQKLEMQIISFETERQTLVEKIKELDAALRLSDNKVQDMREDADKLKRDLAKAESYEIELRKHNEINAKVSNELLILKDQLMNTQNDFNTTNSRKTQLESELLTLRSELRDSRQRVHDVNNRLSELQRQLQDSNSEKNRLEDRILSMEKSLNQQRTAENELRQQLDAAKNGKHAAVKEIEELKRRITQLEDEKRSNSQILEGWKKEKFMLHKKIDMLESEKRRTEAAIRETALQREAIEKSLNAMERENKELYKNCAQLQQQVRIIAQLEMENGNRILELTNKQREEQERQLQRMRQEKSQIEKVIENRERTHRNRIKQLEDQIAILRDQLDGERRRRRDFIDRSLVNDIGRLGGNVLGIRTYGDNNLDTIIHGGSRSVGFGMPRSTFASNPLTPPLGTSTPAHNRTLADNRESNTSYGRGPDDTGMEVIITSKSPYSDPSAILNVARTYKDSPRESTSLLISTPRSIVLRSSPSILYTSPTNGPEQTICLLLTGSLYGGSMRDRDSAYGGVGGNTASGRESVYGGRDSSLGRDSVREKDPSIVDIPLNRDESSMQSSTHSKYDTLAPNQDEL</sequence>
<feature type="coiled-coil region" evidence="2">
    <location>
        <begin position="801"/>
        <end position="1010"/>
    </location>
</feature>
<dbReference type="STRING" id="334426.A0A158PI25"/>
<feature type="coiled-coil region" evidence="2">
    <location>
        <begin position="304"/>
        <end position="355"/>
    </location>
</feature>
<keyword evidence="7" id="KW-1185">Reference proteome</keyword>
<dbReference type="InterPro" id="IPR057531">
    <property type="entry name" value="PUMA/OVT1_CC"/>
</dbReference>
<evidence type="ECO:0000313" key="6">
    <source>
        <dbReference type="EMBL" id="VDM58664.1"/>
    </source>
</evidence>
<name>A0A158PI25_ANGCS</name>
<feature type="coiled-coil region" evidence="2">
    <location>
        <begin position="194"/>
        <end position="249"/>
    </location>
</feature>
<dbReference type="Pfam" id="PF24627">
    <property type="entry name" value="PUMA_CC"/>
    <property type="match status" value="1"/>
</dbReference>
<evidence type="ECO:0000256" key="1">
    <source>
        <dbReference type="ARBA" id="ARBA00023054"/>
    </source>
</evidence>
<feature type="compositionally biased region" description="Low complexity" evidence="3">
    <location>
        <begin position="39"/>
        <end position="53"/>
    </location>
</feature>
<feature type="coiled-coil region" evidence="2">
    <location>
        <begin position="510"/>
        <end position="548"/>
    </location>
</feature>
<dbReference type="OMA" id="RQMKSKM"/>
<feature type="compositionally biased region" description="Basic and acidic residues" evidence="3">
    <location>
        <begin position="2286"/>
        <end position="2309"/>
    </location>
</feature>
<protein>
    <submittedName>
        <fullName evidence="8">Myosin_tail_1 domain-containing protein</fullName>
    </submittedName>
</protein>
<dbReference type="Proteomes" id="UP000267027">
    <property type="component" value="Unassembled WGS sequence"/>
</dbReference>
<dbReference type="PANTHER" id="PTHR23159">
    <property type="entry name" value="CENTROSOMAL PROTEIN 2"/>
    <property type="match status" value="1"/>
</dbReference>
<dbReference type="Pfam" id="PF15035">
    <property type="entry name" value="Rootletin"/>
    <property type="match status" value="1"/>
</dbReference>
<evidence type="ECO:0000313" key="8">
    <source>
        <dbReference type="WBParaSite" id="ACOC_0000707801-mRNA-1"/>
    </source>
</evidence>
<feature type="coiled-coil region" evidence="2">
    <location>
        <begin position="1061"/>
        <end position="1500"/>
    </location>
</feature>
<dbReference type="SUPFAM" id="SSF57997">
    <property type="entry name" value="Tropomyosin"/>
    <property type="match status" value="3"/>
</dbReference>
<accession>A0A158PI25</accession>
<dbReference type="EMBL" id="UYYA01004003">
    <property type="protein sequence ID" value="VDM58664.1"/>
    <property type="molecule type" value="Genomic_DNA"/>
</dbReference>
<evidence type="ECO:0000256" key="2">
    <source>
        <dbReference type="SAM" id="Coils"/>
    </source>
</evidence>
<evidence type="ECO:0000313" key="7">
    <source>
        <dbReference type="Proteomes" id="UP000267027"/>
    </source>
</evidence>
<keyword evidence="1 2" id="KW-0175">Coiled coil</keyword>
<gene>
    <name evidence="6" type="ORF">ACOC_LOCUS7079</name>
</gene>
<feature type="domain" description="Rootletin-like coiled-coil" evidence="4">
    <location>
        <begin position="205"/>
        <end position="409"/>
    </location>
</feature>
<feature type="region of interest" description="Disordered" evidence="3">
    <location>
        <begin position="80"/>
        <end position="133"/>
    </location>
</feature>
<dbReference type="WBParaSite" id="ACOC_0000707801-mRNA-1">
    <property type="protein sequence ID" value="ACOC_0000707801-mRNA-1"/>
    <property type="gene ID" value="ACOC_0000707801"/>
</dbReference>
<feature type="region of interest" description="Disordered" evidence="3">
    <location>
        <begin position="549"/>
        <end position="580"/>
    </location>
</feature>
<reference evidence="8" key="1">
    <citation type="submission" date="2016-04" db="UniProtKB">
        <authorList>
            <consortium name="WormBaseParasite"/>
        </authorList>
    </citation>
    <scope>IDENTIFICATION</scope>
</reference>
<dbReference type="Pfam" id="PF24423">
    <property type="entry name" value="OVT1"/>
    <property type="match status" value="1"/>
</dbReference>
<feature type="coiled-coil region" evidence="2">
    <location>
        <begin position="1778"/>
        <end position="2093"/>
    </location>
</feature>
<feature type="region of interest" description="Disordered" evidence="3">
    <location>
        <begin position="2147"/>
        <end position="2181"/>
    </location>
</feature>
<feature type="compositionally biased region" description="Polar residues" evidence="3">
    <location>
        <begin position="2147"/>
        <end position="2160"/>
    </location>
</feature>
<dbReference type="PANTHER" id="PTHR23159:SF61">
    <property type="entry name" value="LIN-5 (FIVE) INTERACTING PROTEIN"/>
    <property type="match status" value="1"/>
</dbReference>
<evidence type="ECO:0000259" key="5">
    <source>
        <dbReference type="Pfam" id="PF24627"/>
    </source>
</evidence>
<feature type="domain" description="PUMA/OVT1 coiled-coil region" evidence="5">
    <location>
        <begin position="594"/>
        <end position="667"/>
    </location>
</feature>
<organism evidence="8">
    <name type="scientific">Angiostrongylus costaricensis</name>
    <name type="common">Nematode worm</name>
    <dbReference type="NCBI Taxonomy" id="334426"/>
    <lineage>
        <taxon>Eukaryota</taxon>
        <taxon>Metazoa</taxon>
        <taxon>Ecdysozoa</taxon>
        <taxon>Nematoda</taxon>
        <taxon>Chromadorea</taxon>
        <taxon>Rhabditida</taxon>
        <taxon>Rhabditina</taxon>
        <taxon>Rhabditomorpha</taxon>
        <taxon>Strongyloidea</taxon>
        <taxon>Metastrongylidae</taxon>
        <taxon>Angiostrongylus</taxon>
    </lineage>
</organism>
<reference evidence="6 7" key="2">
    <citation type="submission" date="2018-11" db="EMBL/GenBank/DDBJ databases">
        <authorList>
            <consortium name="Pathogen Informatics"/>
        </authorList>
    </citation>
    <scope>NUCLEOTIDE SEQUENCE [LARGE SCALE GENOMIC DNA]</scope>
    <source>
        <strain evidence="6 7">Costa Rica</strain>
    </source>
</reference>